<dbReference type="OrthoDB" id="2452311at2"/>
<sequence>MSAIMNEININPDGMTPFFQVHSEKRVRFLWDNLDKNVVTDLIHTIFRDSQLTMTVLVGYSFELNFVKEKTGIGKIFTITNWKELSIDSEDHEFQFVLAQIERIKKDELINYCMKIKNGHPQAYITFNNESSLLYVSTDVMDIVSQDKNSISALKKKYHGIVDVYREAEHSRGI</sequence>
<proteinExistence type="predicted"/>
<protein>
    <submittedName>
        <fullName evidence="1">Uncharacterized protein</fullName>
    </submittedName>
</protein>
<keyword evidence="2" id="KW-1185">Reference proteome</keyword>
<reference evidence="1 2" key="1">
    <citation type="submission" date="2019-01" db="EMBL/GenBank/DDBJ databases">
        <title>Draft genome sequences of the type strains of six Macrococcus species.</title>
        <authorList>
            <person name="Mazhar S."/>
            <person name="Altermann E."/>
            <person name="Hill C."/>
            <person name="Mcauliffe O."/>
        </authorList>
    </citation>
    <scope>NUCLEOTIDE SEQUENCE [LARGE SCALE GENOMIC DNA]</scope>
    <source>
        <strain evidence="1 2">ATCC 51828</strain>
    </source>
</reference>
<evidence type="ECO:0000313" key="2">
    <source>
        <dbReference type="Proteomes" id="UP000295280"/>
    </source>
</evidence>
<gene>
    <name evidence="1" type="ORF">ERX40_04805</name>
</gene>
<dbReference type="AlphaFoldDB" id="A0A9Q8CPL4"/>
<name>A0A9Q8CPL4_9STAP</name>
<comment type="caution">
    <text evidence="1">The sequence shown here is derived from an EMBL/GenBank/DDBJ whole genome shotgun (WGS) entry which is preliminary data.</text>
</comment>
<dbReference type="Proteomes" id="UP000295280">
    <property type="component" value="Unassembled WGS sequence"/>
</dbReference>
<organism evidence="1 2">
    <name type="scientific">Macrococcus carouselicus</name>
    <dbReference type="NCBI Taxonomy" id="69969"/>
    <lineage>
        <taxon>Bacteria</taxon>
        <taxon>Bacillati</taxon>
        <taxon>Bacillota</taxon>
        <taxon>Bacilli</taxon>
        <taxon>Bacillales</taxon>
        <taxon>Staphylococcaceae</taxon>
        <taxon>Macrococcus</taxon>
    </lineage>
</organism>
<accession>A0A9Q8CPL4</accession>
<evidence type="ECO:0000313" key="1">
    <source>
        <dbReference type="EMBL" id="TDM04494.1"/>
    </source>
</evidence>
<dbReference type="EMBL" id="SCWD01000001">
    <property type="protein sequence ID" value="TDM04494.1"/>
    <property type="molecule type" value="Genomic_DNA"/>
</dbReference>
<dbReference type="RefSeq" id="WP_133417353.1">
    <property type="nucleotide sequence ID" value="NZ_SCWD01000001.1"/>
</dbReference>